<evidence type="ECO:0000313" key="5">
    <source>
        <dbReference type="EMBL" id="CRZ06167.1"/>
    </source>
</evidence>
<accession>A0A0H5QWP1</accession>
<keyword evidence="3" id="KW-0812">Transmembrane</keyword>
<dbReference type="InterPro" id="IPR046450">
    <property type="entry name" value="PA_dom_sf"/>
</dbReference>
<evidence type="ECO:0000256" key="1">
    <source>
        <dbReference type="ARBA" id="ARBA00022729"/>
    </source>
</evidence>
<reference evidence="5" key="1">
    <citation type="submission" date="2015-04" db="EMBL/GenBank/DDBJ databases">
        <title>The genome sequence of the plant pathogenic Rhizarian Plasmodiophora brassicae reveals insights in its biotrophic life cycle and the origin of chitin synthesis.</title>
        <authorList>
            <person name="Schwelm A."/>
            <person name="Fogelqvist J."/>
            <person name="Knaust A."/>
            <person name="Julke S."/>
            <person name="Lilja T."/>
            <person name="Dhandapani V."/>
            <person name="Bonilla-Rosso G."/>
            <person name="Karlsson M."/>
            <person name="Shevchenko A."/>
            <person name="Choi S.R."/>
            <person name="Kim H.G."/>
            <person name="Park J.Y."/>
            <person name="Lim Y.P."/>
            <person name="Ludwig-Muller J."/>
            <person name="Dixelius C."/>
        </authorList>
    </citation>
    <scope>NUCLEOTIDE SEQUENCE</scope>
    <source>
        <tissue evidence="5">Potato root galls</tissue>
    </source>
</reference>
<evidence type="ECO:0000256" key="2">
    <source>
        <dbReference type="ARBA" id="ARBA00023180"/>
    </source>
</evidence>
<feature type="non-terminal residue" evidence="5">
    <location>
        <position position="1"/>
    </location>
</feature>
<keyword evidence="2" id="KW-0325">Glycoprotein</keyword>
<keyword evidence="1" id="KW-0732">Signal</keyword>
<dbReference type="PANTHER" id="PTHR22702:SF1">
    <property type="entry name" value="PROTEASE-ASSOCIATED DOMAIN-CONTAINING PROTEIN 1"/>
    <property type="match status" value="1"/>
</dbReference>
<name>A0A0H5QWP1_9EUKA</name>
<dbReference type="SUPFAM" id="SSF52025">
    <property type="entry name" value="PA domain"/>
    <property type="match status" value="1"/>
</dbReference>
<dbReference type="InterPro" id="IPR003137">
    <property type="entry name" value="PA_domain"/>
</dbReference>
<feature type="transmembrane region" description="Helical" evidence="3">
    <location>
        <begin position="422"/>
        <end position="445"/>
    </location>
</feature>
<dbReference type="PANTHER" id="PTHR22702">
    <property type="entry name" value="PROTEASE-ASSOCIATED DOMAIN-CONTAINING PROTEIN"/>
    <property type="match status" value="1"/>
</dbReference>
<dbReference type="EMBL" id="HACM01005725">
    <property type="protein sequence ID" value="CRZ06167.1"/>
    <property type="molecule type" value="Transcribed_RNA"/>
</dbReference>
<feature type="transmembrane region" description="Helical" evidence="3">
    <location>
        <begin position="7"/>
        <end position="27"/>
    </location>
</feature>
<evidence type="ECO:0000259" key="4">
    <source>
        <dbReference type="Pfam" id="PF02225"/>
    </source>
</evidence>
<evidence type="ECO:0000256" key="3">
    <source>
        <dbReference type="SAM" id="Phobius"/>
    </source>
</evidence>
<proteinExistence type="predicted"/>
<sequence>LFGVTRYALSIMFSLFVIIACSFQIVAAQDSFQISIPEDLVSKLPKKGILDATPALFGQFFYGKMFEGSVIAMRSKNGDLFACEPVIFPEDRSPDQTSIGIIQRGGGCSFVKKARHVQDAGAGAVVIVNDSTDDVYMGVDDGEDSILSETVDIPVFMVEKAVGDKVIKGVQTGTAYGVLRSAKPDIAKNQSMNIELYIRLDDSPVEFMHVFSSILQSLKESVNFTVNFVFDSPGSDKRICTNGNRYCAKSKDAIAETLRQMCILETSGHDVWASYYNLWSQNCFLKNDVSEACSIKTLPASEPFKSCMIASGGISDKDVSNTKFEAQAASLKKMHYSPALLINGAIMKGQLKCESVHHCAPLRLLCMMFSDETMPSACLTSPLCSFVGHVPDACGTCLPIGDAAAILDSANCATAQDAMHHIPISVIFSGFTVGFCLIFVIFLLINRRLRLQMRKEVDAIMCEYTPLRDSFTDESGVFASEPKMPYGVAA</sequence>
<keyword evidence="3" id="KW-0472">Membrane</keyword>
<dbReference type="AlphaFoldDB" id="A0A0H5QWP1"/>
<dbReference type="Gene3D" id="3.50.30.30">
    <property type="match status" value="1"/>
</dbReference>
<feature type="domain" description="PA" evidence="4">
    <location>
        <begin position="82"/>
        <end position="165"/>
    </location>
</feature>
<organism evidence="5">
    <name type="scientific">Spongospora subterranea</name>
    <dbReference type="NCBI Taxonomy" id="70186"/>
    <lineage>
        <taxon>Eukaryota</taxon>
        <taxon>Sar</taxon>
        <taxon>Rhizaria</taxon>
        <taxon>Endomyxa</taxon>
        <taxon>Phytomyxea</taxon>
        <taxon>Plasmodiophorida</taxon>
        <taxon>Plasmodiophoridae</taxon>
        <taxon>Spongospora</taxon>
    </lineage>
</organism>
<dbReference type="Pfam" id="PF02225">
    <property type="entry name" value="PA"/>
    <property type="match status" value="1"/>
</dbReference>
<keyword evidence="3" id="KW-1133">Transmembrane helix</keyword>
<protein>
    <recommendedName>
        <fullName evidence="4">PA domain-containing protein</fullName>
    </recommendedName>
</protein>